<dbReference type="WBParaSite" id="SPAL_0000311400.1">
    <property type="protein sequence ID" value="SPAL_0000311400.1"/>
    <property type="gene ID" value="SPAL_0000311400"/>
</dbReference>
<name>A0A0N5BAP7_STREA</name>
<evidence type="ECO:0000313" key="2">
    <source>
        <dbReference type="WBParaSite" id="SPAL_0000311400.1"/>
    </source>
</evidence>
<proteinExistence type="predicted"/>
<reference evidence="2" key="1">
    <citation type="submission" date="2017-02" db="UniProtKB">
        <authorList>
            <consortium name="WormBaseParasite"/>
        </authorList>
    </citation>
    <scope>IDENTIFICATION</scope>
</reference>
<dbReference type="AlphaFoldDB" id="A0A0N5BAP7"/>
<organism evidence="1 2">
    <name type="scientific">Strongyloides papillosus</name>
    <name type="common">Intestinal threadworm</name>
    <dbReference type="NCBI Taxonomy" id="174720"/>
    <lineage>
        <taxon>Eukaryota</taxon>
        <taxon>Metazoa</taxon>
        <taxon>Ecdysozoa</taxon>
        <taxon>Nematoda</taxon>
        <taxon>Chromadorea</taxon>
        <taxon>Rhabditida</taxon>
        <taxon>Tylenchina</taxon>
        <taxon>Panagrolaimomorpha</taxon>
        <taxon>Strongyloidoidea</taxon>
        <taxon>Strongyloididae</taxon>
        <taxon>Strongyloides</taxon>
    </lineage>
</organism>
<keyword evidence="1" id="KW-1185">Reference proteome</keyword>
<sequence>MDKKVLKVKSGEDRENCPVAFEDDFYVGHSKLDTQHSGPYEIQRIKGANVWIKPMSGGAVIKTHRKFLKKMLIDEWSPEKDE</sequence>
<protein>
    <submittedName>
        <fullName evidence="2">DUF1080 domain-containing protein</fullName>
    </submittedName>
</protein>
<evidence type="ECO:0000313" key="1">
    <source>
        <dbReference type="Proteomes" id="UP000046392"/>
    </source>
</evidence>
<dbReference type="Proteomes" id="UP000046392">
    <property type="component" value="Unplaced"/>
</dbReference>
<accession>A0A0N5BAP7</accession>